<gene>
    <name evidence="1" type="ORF">HNQ41_001472</name>
</gene>
<dbReference type="AlphaFoldDB" id="A0A840QPQ5"/>
<name>A0A840QPQ5_9BACI</name>
<comment type="caution">
    <text evidence="1">The sequence shown here is derived from an EMBL/GenBank/DDBJ whole genome shotgun (WGS) entry which is preliminary data.</text>
</comment>
<dbReference type="GO" id="GO:0004427">
    <property type="term" value="F:inorganic diphosphate phosphatase activity"/>
    <property type="evidence" value="ECO:0007669"/>
    <property type="project" value="UniProtKB-EC"/>
</dbReference>
<accession>A0A840QPQ5</accession>
<dbReference type="EMBL" id="JACHHB010000005">
    <property type="protein sequence ID" value="MBB5173303.1"/>
    <property type="molecule type" value="Genomic_DNA"/>
</dbReference>
<dbReference type="Proteomes" id="UP000551878">
    <property type="component" value="Unassembled WGS sequence"/>
</dbReference>
<keyword evidence="2" id="KW-1185">Reference proteome</keyword>
<evidence type="ECO:0000313" key="1">
    <source>
        <dbReference type="EMBL" id="MBB5173303.1"/>
    </source>
</evidence>
<sequence>MRKYLRKSVQVIVDRPLGTVDPNTNRELPINIGTLPGTVTIDNSEVNAYILGVSKPLTFFSGTVIALVQRSNHPSTEIVVASEQAVFEKENIQEQLNALYPDQYISVVMA</sequence>
<proteinExistence type="predicted"/>
<keyword evidence="1" id="KW-0378">Hydrolase</keyword>
<dbReference type="EC" id="3.6.1.1" evidence="1"/>
<dbReference type="RefSeq" id="WP_184663751.1">
    <property type="nucleotide sequence ID" value="NZ_JACHHB010000005.1"/>
</dbReference>
<reference evidence="1 2" key="1">
    <citation type="submission" date="2020-08" db="EMBL/GenBank/DDBJ databases">
        <title>Genomic Encyclopedia of Type Strains, Phase IV (KMG-IV): sequencing the most valuable type-strain genomes for metagenomic binning, comparative biology and taxonomic classification.</title>
        <authorList>
            <person name="Goeker M."/>
        </authorList>
    </citation>
    <scope>NUCLEOTIDE SEQUENCE [LARGE SCALE GENOMIC DNA]</scope>
    <source>
        <strain evidence="1 2">DSM 24696</strain>
    </source>
</reference>
<protein>
    <submittedName>
        <fullName evidence="1">Inorganic pyrophosphatase</fullName>
        <ecNumber evidence="1">3.6.1.1</ecNumber>
    </submittedName>
</protein>
<organism evidence="1 2">
    <name type="scientific">Texcoconibacillus texcoconensis</name>
    <dbReference type="NCBI Taxonomy" id="1095777"/>
    <lineage>
        <taxon>Bacteria</taxon>
        <taxon>Bacillati</taxon>
        <taxon>Bacillota</taxon>
        <taxon>Bacilli</taxon>
        <taxon>Bacillales</taxon>
        <taxon>Bacillaceae</taxon>
        <taxon>Texcoconibacillus</taxon>
    </lineage>
</organism>
<evidence type="ECO:0000313" key="2">
    <source>
        <dbReference type="Proteomes" id="UP000551878"/>
    </source>
</evidence>